<name>A0A917QCG9_9HYPH</name>
<evidence type="ECO:0000256" key="6">
    <source>
        <dbReference type="SAM" id="Phobius"/>
    </source>
</evidence>
<dbReference type="Proteomes" id="UP000600449">
    <property type="component" value="Unassembled WGS sequence"/>
</dbReference>
<dbReference type="PANTHER" id="PTHR42770:SF13">
    <property type="entry name" value="L-METHIONINE_BRANCHED-CHAIN AMINO ACID EXPORTER YJEH"/>
    <property type="match status" value="1"/>
</dbReference>
<evidence type="ECO:0000256" key="2">
    <source>
        <dbReference type="ARBA" id="ARBA00022475"/>
    </source>
</evidence>
<evidence type="ECO:0000313" key="7">
    <source>
        <dbReference type="EMBL" id="GGK43207.1"/>
    </source>
</evidence>
<protein>
    <submittedName>
        <fullName evidence="7">L-methionine/branched-chain amino acid transporter</fullName>
    </submittedName>
</protein>
<evidence type="ECO:0000256" key="3">
    <source>
        <dbReference type="ARBA" id="ARBA00022692"/>
    </source>
</evidence>
<feature type="transmembrane region" description="Helical" evidence="6">
    <location>
        <begin position="359"/>
        <end position="378"/>
    </location>
</feature>
<dbReference type="PANTHER" id="PTHR42770">
    <property type="entry name" value="AMINO ACID TRANSPORTER-RELATED"/>
    <property type="match status" value="1"/>
</dbReference>
<dbReference type="Pfam" id="PF13520">
    <property type="entry name" value="AA_permease_2"/>
    <property type="match status" value="1"/>
</dbReference>
<dbReference type="GO" id="GO:0005886">
    <property type="term" value="C:plasma membrane"/>
    <property type="evidence" value="ECO:0007669"/>
    <property type="project" value="UniProtKB-SubCell"/>
</dbReference>
<reference evidence="7 8" key="1">
    <citation type="journal article" date="2014" name="Int. J. Syst. Evol. Microbiol.">
        <title>Complete genome sequence of Corynebacterium casei LMG S-19264T (=DSM 44701T), isolated from a smear-ripened cheese.</title>
        <authorList>
            <consortium name="US DOE Joint Genome Institute (JGI-PGF)"/>
            <person name="Walter F."/>
            <person name="Albersmeier A."/>
            <person name="Kalinowski J."/>
            <person name="Ruckert C."/>
        </authorList>
    </citation>
    <scope>NUCLEOTIDE SEQUENCE [LARGE SCALE GENOMIC DNA]</scope>
    <source>
        <strain evidence="7 8">CGMCC 1.9161</strain>
    </source>
</reference>
<sequence length="428" mass="43012">MAPSTLRRELSVPMAVALAVSTIIGSGLLGLPGIAIAATSPVDALAGWGIAIVLSVPLMLVFMELTRTTGSAGGLATYVGMALGPDARAATAVLLALTFALCIPLGTIMGAAYLTAVLGLPDGATYVIAAGVIVVATLVNVLGVRSSSVVNALSVAALVALVALIVASNPDLTRDGLAMGADLAAGAVAPTSWASLWAATAILFWAFLGWENLSFSGEDMKDSQRSVVAVFVIAFVVVTGLYVLLAAVASGAAASGLPVDHVAGLIALLPSGRGALVVDVLIAVVVVANVNAWVFAASRLYFGMARDGVFPRALARLNGAGAPALSLVLLAGIYVAVIATVGLELLPLELGLMLANQNFVVVYMGAVLCLLLFGRGAFRKGLALVALASCSVFVAGFGVMLLLPLAILASVALGARVWRRTGEAAGAA</sequence>
<organism evidence="7 8">
    <name type="scientific">Salinarimonas ramus</name>
    <dbReference type="NCBI Taxonomy" id="690164"/>
    <lineage>
        <taxon>Bacteria</taxon>
        <taxon>Pseudomonadati</taxon>
        <taxon>Pseudomonadota</taxon>
        <taxon>Alphaproteobacteria</taxon>
        <taxon>Hyphomicrobiales</taxon>
        <taxon>Salinarimonadaceae</taxon>
        <taxon>Salinarimonas</taxon>
    </lineage>
</organism>
<keyword evidence="8" id="KW-1185">Reference proteome</keyword>
<feature type="transmembrane region" description="Helical" evidence="6">
    <location>
        <begin position="124"/>
        <end position="142"/>
    </location>
</feature>
<dbReference type="Gene3D" id="1.20.1740.10">
    <property type="entry name" value="Amino acid/polyamine transporter I"/>
    <property type="match status" value="1"/>
</dbReference>
<feature type="transmembrane region" description="Helical" evidence="6">
    <location>
        <begin position="93"/>
        <end position="118"/>
    </location>
</feature>
<feature type="transmembrane region" description="Helical" evidence="6">
    <location>
        <begin position="317"/>
        <end position="339"/>
    </location>
</feature>
<keyword evidence="5 6" id="KW-0472">Membrane</keyword>
<evidence type="ECO:0000256" key="1">
    <source>
        <dbReference type="ARBA" id="ARBA00004651"/>
    </source>
</evidence>
<dbReference type="EMBL" id="BMMF01000010">
    <property type="protein sequence ID" value="GGK43207.1"/>
    <property type="molecule type" value="Genomic_DNA"/>
</dbReference>
<dbReference type="InterPro" id="IPR050367">
    <property type="entry name" value="APC_superfamily"/>
</dbReference>
<evidence type="ECO:0000256" key="5">
    <source>
        <dbReference type="ARBA" id="ARBA00023136"/>
    </source>
</evidence>
<accession>A0A917QCG9</accession>
<feature type="transmembrane region" description="Helical" evidence="6">
    <location>
        <begin position="187"/>
        <end position="208"/>
    </location>
</feature>
<keyword evidence="2" id="KW-1003">Cell membrane</keyword>
<feature type="transmembrane region" description="Helical" evidence="6">
    <location>
        <begin position="12"/>
        <end position="38"/>
    </location>
</feature>
<comment type="subcellular location">
    <subcellularLocation>
        <location evidence="1">Cell membrane</location>
        <topology evidence="1">Multi-pass membrane protein</topology>
    </subcellularLocation>
</comment>
<feature type="transmembrane region" description="Helical" evidence="6">
    <location>
        <begin position="385"/>
        <end position="413"/>
    </location>
</feature>
<comment type="caution">
    <text evidence="7">The sequence shown here is derived from an EMBL/GenBank/DDBJ whole genome shotgun (WGS) entry which is preliminary data.</text>
</comment>
<dbReference type="PIRSF" id="PIRSF006060">
    <property type="entry name" value="AA_transporter"/>
    <property type="match status" value="1"/>
</dbReference>
<evidence type="ECO:0000313" key="8">
    <source>
        <dbReference type="Proteomes" id="UP000600449"/>
    </source>
</evidence>
<dbReference type="AlphaFoldDB" id="A0A917QCG9"/>
<dbReference type="InterPro" id="IPR002293">
    <property type="entry name" value="AA/rel_permease1"/>
</dbReference>
<keyword evidence="4 6" id="KW-1133">Transmembrane helix</keyword>
<gene>
    <name evidence="7" type="primary">yjeH</name>
    <name evidence="7" type="ORF">GCM10011322_33000</name>
</gene>
<feature type="transmembrane region" description="Helical" evidence="6">
    <location>
        <begin position="274"/>
        <end position="296"/>
    </location>
</feature>
<dbReference type="RefSeq" id="WP_188914356.1">
    <property type="nucleotide sequence ID" value="NZ_BMMF01000010.1"/>
</dbReference>
<proteinExistence type="predicted"/>
<feature type="transmembrane region" description="Helical" evidence="6">
    <location>
        <begin position="44"/>
        <end position="63"/>
    </location>
</feature>
<feature type="transmembrane region" description="Helical" evidence="6">
    <location>
        <begin position="228"/>
        <end position="254"/>
    </location>
</feature>
<keyword evidence="3 6" id="KW-0812">Transmembrane</keyword>
<feature type="transmembrane region" description="Helical" evidence="6">
    <location>
        <begin position="149"/>
        <end position="167"/>
    </location>
</feature>
<evidence type="ECO:0000256" key="4">
    <source>
        <dbReference type="ARBA" id="ARBA00022989"/>
    </source>
</evidence>
<dbReference type="GO" id="GO:0022857">
    <property type="term" value="F:transmembrane transporter activity"/>
    <property type="evidence" value="ECO:0007669"/>
    <property type="project" value="InterPro"/>
</dbReference>